<feature type="domain" description="CoA carboxyltransferase N-terminal" evidence="2">
    <location>
        <begin position="30"/>
        <end position="288"/>
    </location>
</feature>
<organism evidence="3 4">
    <name type="scientific">Candidatus Agrococcus pullicola</name>
    <dbReference type="NCBI Taxonomy" id="2838429"/>
    <lineage>
        <taxon>Bacteria</taxon>
        <taxon>Bacillati</taxon>
        <taxon>Actinomycetota</taxon>
        <taxon>Actinomycetes</taxon>
        <taxon>Micrococcales</taxon>
        <taxon>Microbacteriaceae</taxon>
        <taxon>Agrococcus</taxon>
    </lineage>
</organism>
<dbReference type="Pfam" id="PF01039">
    <property type="entry name" value="Carboxyl_trans"/>
    <property type="match status" value="1"/>
</dbReference>
<dbReference type="InterPro" id="IPR045190">
    <property type="entry name" value="MCCB/AccD1-like"/>
</dbReference>
<dbReference type="PANTHER" id="PTHR22855">
    <property type="entry name" value="ACETYL, PROPIONYL, PYRUVATE, AND GLUTACONYL CARBOXYLASE-RELATED"/>
    <property type="match status" value="1"/>
</dbReference>
<evidence type="ECO:0000256" key="1">
    <source>
        <dbReference type="SAM" id="MobiDB-lite"/>
    </source>
</evidence>
<evidence type="ECO:0000313" key="4">
    <source>
        <dbReference type="Proteomes" id="UP000824005"/>
    </source>
</evidence>
<sequence>MSADLDGPDSDACNRVMGTPKGTASMASPWQDELDELHKRRAMAFALGGEERVASHNERGKMTVRQRIDYLADPGTFEEIGVLTGAAVYRADGAVATVTPANSVIGRGRIDGRRAMMAGDDFTVRGGSSEASVPEKWIFAETYATEHRIPLIRLVDAAGGSIKLLEKSQSTKLGGYPSWKVSELLGTVPVAGVALGPCAGLGAVKVCLSHFSVMVQESSQVFAGGPLVVAPGVGQTVDKEALGGFRVHSRGSGVVDNDAATEEEAFDQVKRFLSYMPASVFELPPAQPDPELCDARDETLAS</sequence>
<feature type="region of interest" description="Disordered" evidence="1">
    <location>
        <begin position="1"/>
        <end position="28"/>
    </location>
</feature>
<comment type="caution">
    <text evidence="3">The sequence shown here is derived from an EMBL/GenBank/DDBJ whole genome shotgun (WGS) entry which is preliminary data.</text>
</comment>
<dbReference type="PROSITE" id="PS50980">
    <property type="entry name" value="COA_CT_NTER"/>
    <property type="match status" value="1"/>
</dbReference>
<dbReference type="InterPro" id="IPR029045">
    <property type="entry name" value="ClpP/crotonase-like_dom_sf"/>
</dbReference>
<dbReference type="Gene3D" id="3.90.226.10">
    <property type="entry name" value="2-enoyl-CoA Hydratase, Chain A, domain 1"/>
    <property type="match status" value="1"/>
</dbReference>
<dbReference type="AlphaFoldDB" id="A0A9D1YXS5"/>
<evidence type="ECO:0000259" key="2">
    <source>
        <dbReference type="PROSITE" id="PS50980"/>
    </source>
</evidence>
<dbReference type="GO" id="GO:1905202">
    <property type="term" value="C:methylcrotonoyl-CoA carboxylase complex"/>
    <property type="evidence" value="ECO:0007669"/>
    <property type="project" value="TreeGrafter"/>
</dbReference>
<gene>
    <name evidence="3" type="ORF">H9830_12930</name>
</gene>
<accession>A0A9D1YXS5</accession>
<protein>
    <recommendedName>
        <fullName evidence="2">CoA carboxyltransferase N-terminal domain-containing protein</fullName>
    </recommendedName>
</protein>
<dbReference type="GO" id="GO:0004485">
    <property type="term" value="F:methylcrotonoyl-CoA carboxylase activity"/>
    <property type="evidence" value="ECO:0007669"/>
    <property type="project" value="TreeGrafter"/>
</dbReference>
<feature type="non-terminal residue" evidence="3">
    <location>
        <position position="302"/>
    </location>
</feature>
<reference evidence="3" key="1">
    <citation type="journal article" date="2021" name="PeerJ">
        <title>Extensive microbial diversity within the chicken gut microbiome revealed by metagenomics and culture.</title>
        <authorList>
            <person name="Gilroy R."/>
            <person name="Ravi A."/>
            <person name="Getino M."/>
            <person name="Pursley I."/>
            <person name="Horton D.L."/>
            <person name="Alikhan N.F."/>
            <person name="Baker D."/>
            <person name="Gharbi K."/>
            <person name="Hall N."/>
            <person name="Watson M."/>
            <person name="Adriaenssens E.M."/>
            <person name="Foster-Nyarko E."/>
            <person name="Jarju S."/>
            <person name="Secka A."/>
            <person name="Antonio M."/>
            <person name="Oren A."/>
            <person name="Chaudhuri R.R."/>
            <person name="La Ragione R."/>
            <person name="Hildebrand F."/>
            <person name="Pallen M.J."/>
        </authorList>
    </citation>
    <scope>NUCLEOTIDE SEQUENCE</scope>
    <source>
        <strain evidence="3">ChiGjej1B1-98</strain>
    </source>
</reference>
<name>A0A9D1YXS5_9MICO</name>
<dbReference type="InterPro" id="IPR034733">
    <property type="entry name" value="AcCoA_carboxyl_beta"/>
</dbReference>
<dbReference type="PANTHER" id="PTHR22855:SF13">
    <property type="entry name" value="METHYLCROTONOYL-COA CARBOXYLASE BETA CHAIN, MITOCHONDRIAL"/>
    <property type="match status" value="1"/>
</dbReference>
<dbReference type="Proteomes" id="UP000824005">
    <property type="component" value="Unassembled WGS sequence"/>
</dbReference>
<dbReference type="GO" id="GO:0006552">
    <property type="term" value="P:L-leucine catabolic process"/>
    <property type="evidence" value="ECO:0007669"/>
    <property type="project" value="TreeGrafter"/>
</dbReference>
<dbReference type="SUPFAM" id="SSF52096">
    <property type="entry name" value="ClpP/crotonase"/>
    <property type="match status" value="1"/>
</dbReference>
<reference evidence="3" key="2">
    <citation type="submission" date="2021-04" db="EMBL/GenBank/DDBJ databases">
        <authorList>
            <person name="Gilroy R."/>
        </authorList>
    </citation>
    <scope>NUCLEOTIDE SEQUENCE</scope>
    <source>
        <strain evidence="3">ChiGjej1B1-98</strain>
    </source>
</reference>
<dbReference type="EMBL" id="DXDC01000391">
    <property type="protein sequence ID" value="HIY67167.1"/>
    <property type="molecule type" value="Genomic_DNA"/>
</dbReference>
<dbReference type="InterPro" id="IPR011762">
    <property type="entry name" value="COA_CT_N"/>
</dbReference>
<proteinExistence type="predicted"/>
<evidence type="ECO:0000313" key="3">
    <source>
        <dbReference type="EMBL" id="HIY67167.1"/>
    </source>
</evidence>